<evidence type="ECO:0008006" key="3">
    <source>
        <dbReference type="Google" id="ProtNLM"/>
    </source>
</evidence>
<dbReference type="InterPro" id="IPR007577">
    <property type="entry name" value="GlycoTrfase_DXD_sugar-bd_CS"/>
</dbReference>
<dbReference type="GO" id="GO:0000030">
    <property type="term" value="F:mannosyltransferase activity"/>
    <property type="evidence" value="ECO:0007669"/>
    <property type="project" value="TreeGrafter"/>
</dbReference>
<keyword evidence="1" id="KW-0808">Transferase</keyword>
<dbReference type="PANTHER" id="PTHR32385">
    <property type="entry name" value="MANNOSYL PHOSPHORYLINOSITOL CERAMIDE SYNTHASE"/>
    <property type="match status" value="1"/>
</dbReference>
<dbReference type="PANTHER" id="PTHR32385:SF15">
    <property type="entry name" value="INOSITOL PHOSPHOCERAMIDE MANNOSYLTRANSFERASE 1"/>
    <property type="match status" value="1"/>
</dbReference>
<organism evidence="2">
    <name type="scientific">viral metagenome</name>
    <dbReference type="NCBI Taxonomy" id="1070528"/>
    <lineage>
        <taxon>unclassified sequences</taxon>
        <taxon>metagenomes</taxon>
        <taxon>organismal metagenomes</taxon>
    </lineage>
</organism>
<name>A0A6C0CFQ1_9ZZZZ</name>
<evidence type="ECO:0000256" key="1">
    <source>
        <dbReference type="ARBA" id="ARBA00022679"/>
    </source>
</evidence>
<reference evidence="2" key="1">
    <citation type="journal article" date="2020" name="Nature">
        <title>Giant virus diversity and host interactions through global metagenomics.</title>
        <authorList>
            <person name="Schulz F."/>
            <person name="Roux S."/>
            <person name="Paez-Espino D."/>
            <person name="Jungbluth S."/>
            <person name="Walsh D.A."/>
            <person name="Denef V.J."/>
            <person name="McMahon K.D."/>
            <person name="Konstantinidis K.T."/>
            <person name="Eloe-Fadrosh E.A."/>
            <person name="Kyrpides N.C."/>
            <person name="Woyke T."/>
        </authorList>
    </citation>
    <scope>NUCLEOTIDE SEQUENCE</scope>
    <source>
        <strain evidence="2">GVMAG-M-3300020595-32</strain>
    </source>
</reference>
<dbReference type="Pfam" id="PF04488">
    <property type="entry name" value="Gly_transf_sug"/>
    <property type="match status" value="1"/>
</dbReference>
<evidence type="ECO:0000313" key="2">
    <source>
        <dbReference type="EMBL" id="QHT02444.1"/>
    </source>
</evidence>
<sequence>MANKNKTVKKKNTSKSKITIHQIYGIFDDGVPLKGIKIFNDNVIKTRNYCKKHKINHQMWNLRGDDTIISINGKDVKLKSKSCNDLMNKKFKKYISLWTNLKKKATDNNPHFNPILAADFIRYCILHEHGGIYIDCDIHPIPGKFSKLKTTYNKYPYFFVHWADDKKKLPYNAIMGASSLKEEIFIEIIEECKKSYNKNVNKDIYKKWKGRFIFQVTGHYMIKRVVKKLKAQENVLNILRVIDKQDKLVCDNPPKCPNALFEDSNASVWYQ</sequence>
<accession>A0A6C0CFQ1</accession>
<dbReference type="InterPro" id="IPR051706">
    <property type="entry name" value="Glycosyltransferase_domain"/>
</dbReference>
<dbReference type="EMBL" id="MN739395">
    <property type="protein sequence ID" value="QHT02444.1"/>
    <property type="molecule type" value="Genomic_DNA"/>
</dbReference>
<dbReference type="AlphaFoldDB" id="A0A6C0CFQ1"/>
<dbReference type="InterPro" id="IPR029044">
    <property type="entry name" value="Nucleotide-diphossugar_trans"/>
</dbReference>
<protein>
    <recommendedName>
        <fullName evidence="3">Glycosyltransferase</fullName>
    </recommendedName>
</protein>
<proteinExistence type="predicted"/>
<dbReference type="Gene3D" id="3.90.550.20">
    <property type="match status" value="1"/>
</dbReference>
<dbReference type="GO" id="GO:0016020">
    <property type="term" value="C:membrane"/>
    <property type="evidence" value="ECO:0007669"/>
    <property type="project" value="GOC"/>
</dbReference>
<dbReference type="GO" id="GO:0051999">
    <property type="term" value="P:mannosyl-inositol phosphorylceramide biosynthetic process"/>
    <property type="evidence" value="ECO:0007669"/>
    <property type="project" value="TreeGrafter"/>
</dbReference>
<dbReference type="SUPFAM" id="SSF53448">
    <property type="entry name" value="Nucleotide-diphospho-sugar transferases"/>
    <property type="match status" value="1"/>
</dbReference>